<keyword evidence="13" id="KW-1185">Reference proteome</keyword>
<comment type="subcellular location">
    <subcellularLocation>
        <location evidence="1">Cell membrane</location>
        <topology evidence="1">Multi-pass membrane protein</topology>
    </subcellularLocation>
</comment>
<dbReference type="Proteomes" id="UP001190640">
    <property type="component" value="Chromosome 7"/>
</dbReference>
<dbReference type="KEGG" id="emc:129334002"/>
<evidence type="ECO:0000256" key="3">
    <source>
        <dbReference type="ARBA" id="ARBA00022692"/>
    </source>
</evidence>
<feature type="domain" description="G-protein coupled receptors family 1 profile" evidence="12">
    <location>
        <begin position="67"/>
        <end position="290"/>
    </location>
</feature>
<dbReference type="GeneID" id="129334002"/>
<dbReference type="Gene3D" id="1.20.1070.10">
    <property type="entry name" value="Rhodopsin 7-helix transmembrane proteins"/>
    <property type="match status" value="1"/>
</dbReference>
<comment type="similarity">
    <text evidence="9">Belongs to the G-protein coupled receptor 1 family. Mas subfamily.</text>
</comment>
<evidence type="ECO:0000256" key="7">
    <source>
        <dbReference type="ARBA" id="ARBA00023170"/>
    </source>
</evidence>
<feature type="transmembrane region" description="Helical" evidence="11">
    <location>
        <begin position="87"/>
        <end position="117"/>
    </location>
</feature>
<dbReference type="InterPro" id="IPR017452">
    <property type="entry name" value="GPCR_Rhodpsn_7TM"/>
</dbReference>
<proteinExistence type="inferred from homology"/>
<organism evidence="13 14">
    <name type="scientific">Eublepharis macularius</name>
    <name type="common">Leopard gecko</name>
    <name type="synonym">Cyrtodactylus macularius</name>
    <dbReference type="NCBI Taxonomy" id="481883"/>
    <lineage>
        <taxon>Eukaryota</taxon>
        <taxon>Metazoa</taxon>
        <taxon>Chordata</taxon>
        <taxon>Craniata</taxon>
        <taxon>Vertebrata</taxon>
        <taxon>Euteleostomi</taxon>
        <taxon>Lepidosauria</taxon>
        <taxon>Squamata</taxon>
        <taxon>Bifurcata</taxon>
        <taxon>Gekkota</taxon>
        <taxon>Eublepharidae</taxon>
        <taxon>Eublepharinae</taxon>
        <taxon>Eublepharis</taxon>
    </lineage>
</organism>
<name>A0AA97JMT5_EUBMA</name>
<evidence type="ECO:0000256" key="1">
    <source>
        <dbReference type="ARBA" id="ARBA00004651"/>
    </source>
</evidence>
<dbReference type="GO" id="GO:0004930">
    <property type="term" value="F:G protein-coupled receptor activity"/>
    <property type="evidence" value="ECO:0007669"/>
    <property type="project" value="UniProtKB-KW"/>
</dbReference>
<evidence type="ECO:0000256" key="9">
    <source>
        <dbReference type="ARBA" id="ARBA00061394"/>
    </source>
</evidence>
<evidence type="ECO:0000259" key="12">
    <source>
        <dbReference type="PROSITE" id="PS50262"/>
    </source>
</evidence>
<feature type="transmembrane region" description="Helical" evidence="11">
    <location>
        <begin position="49"/>
        <end position="75"/>
    </location>
</feature>
<sequence>MDAALEYYNSNYIYTGFQINRINYDNVSENISSRNTSDYGSEKTFDNKIGIIIDIFTLVICFIGLVGNGIVIWLLGFCIKKNPFITYILNLAIADFGLLVTLIFAIISSWLIILYGYTNVFFLVSLFLFLSTHSASQFLLIAISIDRCVAVFFPLWHQCHRPPRLSTIVCAAVWVLSFLLSTITCSILKVNPTGSMVQLFYQFIVNAVLCLPLMTIATVALFLKVCFKVQHNQRGKLLTIILLTLLCFVLLVFPLNVIYILYIYNYVPSYVPSCAMVLSCINSSVNPVIYFLVGRQWKTKQKETMKMILQRVFREEQGCTEKSQL</sequence>
<gene>
    <name evidence="14" type="primary">LOC129334002</name>
</gene>
<keyword evidence="8 10" id="KW-0807">Transducer</keyword>
<evidence type="ECO:0000313" key="13">
    <source>
        <dbReference type="Proteomes" id="UP001190640"/>
    </source>
</evidence>
<evidence type="ECO:0000256" key="4">
    <source>
        <dbReference type="ARBA" id="ARBA00022989"/>
    </source>
</evidence>
<dbReference type="PANTHER" id="PTHR11334">
    <property type="entry name" value="MAS-RELATED G-PROTEIN COUPLED RECEPTOR"/>
    <property type="match status" value="1"/>
</dbReference>
<evidence type="ECO:0000256" key="6">
    <source>
        <dbReference type="ARBA" id="ARBA00023136"/>
    </source>
</evidence>
<evidence type="ECO:0000256" key="2">
    <source>
        <dbReference type="ARBA" id="ARBA00022475"/>
    </source>
</evidence>
<dbReference type="PROSITE" id="PS50262">
    <property type="entry name" value="G_PROTEIN_RECEP_F1_2"/>
    <property type="match status" value="1"/>
</dbReference>
<evidence type="ECO:0000256" key="11">
    <source>
        <dbReference type="SAM" id="Phobius"/>
    </source>
</evidence>
<dbReference type="PROSITE" id="PS00237">
    <property type="entry name" value="G_PROTEIN_RECEP_F1_1"/>
    <property type="match status" value="1"/>
</dbReference>
<protein>
    <submittedName>
        <fullName evidence="14">Mas-related G-protein coupled receptor member H-like</fullName>
    </submittedName>
</protein>
<keyword evidence="5 10" id="KW-0297">G-protein coupled receptor</keyword>
<evidence type="ECO:0000256" key="8">
    <source>
        <dbReference type="ARBA" id="ARBA00023224"/>
    </source>
</evidence>
<dbReference type="PRINTS" id="PR00237">
    <property type="entry name" value="GPCRRHODOPSN"/>
</dbReference>
<feature type="transmembrane region" description="Helical" evidence="11">
    <location>
        <begin position="200"/>
        <end position="225"/>
    </location>
</feature>
<keyword evidence="2" id="KW-1003">Cell membrane</keyword>
<dbReference type="SUPFAM" id="SSF81321">
    <property type="entry name" value="Family A G protein-coupled receptor-like"/>
    <property type="match status" value="1"/>
</dbReference>
<feature type="transmembrane region" description="Helical" evidence="11">
    <location>
        <begin position="270"/>
        <end position="293"/>
    </location>
</feature>
<evidence type="ECO:0000256" key="10">
    <source>
        <dbReference type="RuleBase" id="RU000688"/>
    </source>
</evidence>
<keyword evidence="4 11" id="KW-1133">Transmembrane helix</keyword>
<feature type="transmembrane region" description="Helical" evidence="11">
    <location>
        <begin position="237"/>
        <end position="264"/>
    </location>
</feature>
<keyword evidence="3 10" id="KW-0812">Transmembrane</keyword>
<dbReference type="PRINTS" id="PR02108">
    <property type="entry name" value="MRGPCRFAMILY"/>
</dbReference>
<keyword evidence="6 11" id="KW-0472">Membrane</keyword>
<dbReference type="AlphaFoldDB" id="A0AA97JMT5"/>
<dbReference type="InterPro" id="IPR000276">
    <property type="entry name" value="GPCR_Rhodpsn"/>
</dbReference>
<reference evidence="14" key="1">
    <citation type="submission" date="2025-08" db="UniProtKB">
        <authorList>
            <consortium name="RefSeq"/>
        </authorList>
    </citation>
    <scope>IDENTIFICATION</scope>
    <source>
        <tissue evidence="14">Blood</tissue>
    </source>
</reference>
<accession>A0AA97JMT5</accession>
<dbReference type="PANTHER" id="PTHR11334:SF68">
    <property type="entry name" value="G-PROTEIN COUPLED RECEPTORS FAMILY 1 PROFILE DOMAIN-CONTAINING PROTEIN-RELATED"/>
    <property type="match status" value="1"/>
</dbReference>
<evidence type="ECO:0000313" key="14">
    <source>
        <dbReference type="RefSeq" id="XP_054841900.1"/>
    </source>
</evidence>
<dbReference type="RefSeq" id="XP_054841900.1">
    <property type="nucleotide sequence ID" value="XM_054985925.1"/>
</dbReference>
<dbReference type="GO" id="GO:0005886">
    <property type="term" value="C:plasma membrane"/>
    <property type="evidence" value="ECO:0007669"/>
    <property type="project" value="UniProtKB-SubCell"/>
</dbReference>
<feature type="transmembrane region" description="Helical" evidence="11">
    <location>
        <begin position="168"/>
        <end position="188"/>
    </location>
</feature>
<dbReference type="Pfam" id="PF00001">
    <property type="entry name" value="7tm_1"/>
    <property type="match status" value="1"/>
</dbReference>
<dbReference type="FunFam" id="1.20.1070.10:FF:000193">
    <property type="entry name" value="Mas-related G-protein coupled receptor member E"/>
    <property type="match status" value="1"/>
</dbReference>
<keyword evidence="7 10" id="KW-0675">Receptor</keyword>
<evidence type="ECO:0000256" key="5">
    <source>
        <dbReference type="ARBA" id="ARBA00023040"/>
    </source>
</evidence>
<dbReference type="InterPro" id="IPR026234">
    <property type="entry name" value="MRGPCRFAMILY"/>
</dbReference>